<dbReference type="PRINTS" id="PR00344">
    <property type="entry name" value="BCTRLSENSOR"/>
</dbReference>
<dbReference type="SUPFAM" id="SSF47384">
    <property type="entry name" value="Homodimeric domain of signal transducing histidine kinase"/>
    <property type="match status" value="1"/>
</dbReference>
<keyword evidence="4 7" id="KW-0597">Phosphoprotein</keyword>
<dbReference type="Gene3D" id="1.10.287.130">
    <property type="match status" value="1"/>
</dbReference>
<dbReference type="InterPro" id="IPR000014">
    <property type="entry name" value="PAS"/>
</dbReference>
<dbReference type="SMART" id="SM00387">
    <property type="entry name" value="HATPase_c"/>
    <property type="match status" value="1"/>
</dbReference>
<dbReference type="InterPro" id="IPR004358">
    <property type="entry name" value="Sig_transdc_His_kin-like_C"/>
</dbReference>
<evidence type="ECO:0000259" key="11">
    <source>
        <dbReference type="PROSITE" id="PS50110"/>
    </source>
</evidence>
<dbReference type="CDD" id="cd16922">
    <property type="entry name" value="HATPase_EvgS-ArcB-TorS-like"/>
    <property type="match status" value="1"/>
</dbReference>
<dbReference type="EMBL" id="BSDD01000002">
    <property type="protein sequence ID" value="GLH69956.1"/>
    <property type="molecule type" value="Genomic_DNA"/>
</dbReference>
<evidence type="ECO:0000259" key="14">
    <source>
        <dbReference type="PROSITE" id="PS50885"/>
    </source>
</evidence>
<protein>
    <recommendedName>
        <fullName evidence="3">histidine kinase</fullName>
        <ecNumber evidence="3">2.7.13.3</ecNumber>
    </recommendedName>
</protein>
<dbReference type="PROSITE" id="PS50110">
    <property type="entry name" value="RESPONSE_REGULATORY"/>
    <property type="match status" value="1"/>
</dbReference>
<dbReference type="NCBIfam" id="TIGR00229">
    <property type="entry name" value="sensory_box"/>
    <property type="match status" value="1"/>
</dbReference>
<feature type="transmembrane region" description="Helical" evidence="9">
    <location>
        <begin position="12"/>
        <end position="35"/>
    </location>
</feature>
<dbReference type="PROSITE" id="PS50113">
    <property type="entry name" value="PAC"/>
    <property type="match status" value="1"/>
</dbReference>
<keyword evidence="6" id="KW-0418">Kinase</keyword>
<dbReference type="InterPro" id="IPR036890">
    <property type="entry name" value="HATPase_C_sf"/>
</dbReference>
<evidence type="ECO:0000256" key="5">
    <source>
        <dbReference type="ARBA" id="ARBA00022679"/>
    </source>
</evidence>
<evidence type="ECO:0000256" key="4">
    <source>
        <dbReference type="ARBA" id="ARBA00022553"/>
    </source>
</evidence>
<dbReference type="RefSeq" id="WP_285724185.1">
    <property type="nucleotide sequence ID" value="NZ_BSDD01000002.1"/>
</dbReference>
<dbReference type="InterPro" id="IPR013767">
    <property type="entry name" value="PAS_fold"/>
</dbReference>
<feature type="coiled-coil region" evidence="8">
    <location>
        <begin position="242"/>
        <end position="269"/>
    </location>
</feature>
<dbReference type="Proteomes" id="UP001165089">
    <property type="component" value="Unassembled WGS sequence"/>
</dbReference>
<dbReference type="InterPro" id="IPR003661">
    <property type="entry name" value="HisK_dim/P_dom"/>
</dbReference>
<dbReference type="Pfam" id="PF00512">
    <property type="entry name" value="HisKA"/>
    <property type="match status" value="1"/>
</dbReference>
<feature type="domain" description="PAC" evidence="13">
    <location>
        <begin position="354"/>
        <end position="406"/>
    </location>
</feature>
<evidence type="ECO:0000259" key="10">
    <source>
        <dbReference type="PROSITE" id="PS50109"/>
    </source>
</evidence>
<gene>
    <name evidence="15" type="ORF">GETHPA_14890</name>
</gene>
<evidence type="ECO:0000256" key="8">
    <source>
        <dbReference type="SAM" id="Coils"/>
    </source>
</evidence>
<feature type="domain" description="HAMP" evidence="14">
    <location>
        <begin position="209"/>
        <end position="261"/>
    </location>
</feature>
<dbReference type="Gene3D" id="3.40.50.2300">
    <property type="match status" value="1"/>
</dbReference>
<proteinExistence type="predicted"/>
<dbReference type="Gene3D" id="6.10.340.10">
    <property type="match status" value="1"/>
</dbReference>
<evidence type="ECO:0000256" key="1">
    <source>
        <dbReference type="ARBA" id="ARBA00000085"/>
    </source>
</evidence>
<accession>A0ABQ5Q6L0</accession>
<dbReference type="SMART" id="SM00086">
    <property type="entry name" value="PAC"/>
    <property type="match status" value="1"/>
</dbReference>
<keyword evidence="9" id="KW-0812">Transmembrane</keyword>
<name>A0ABQ5Q6L0_9BACT</name>
<dbReference type="InterPro" id="IPR001610">
    <property type="entry name" value="PAC"/>
</dbReference>
<feature type="domain" description="PAS" evidence="12">
    <location>
        <begin position="266"/>
        <end position="341"/>
    </location>
</feature>
<comment type="subcellular location">
    <subcellularLocation>
        <location evidence="2">Membrane</location>
    </subcellularLocation>
</comment>
<dbReference type="SUPFAM" id="SSF55874">
    <property type="entry name" value="ATPase domain of HSP90 chaperone/DNA topoisomerase II/histidine kinase"/>
    <property type="match status" value="1"/>
</dbReference>
<dbReference type="Gene3D" id="3.30.565.10">
    <property type="entry name" value="Histidine kinase-like ATPase, C-terminal domain"/>
    <property type="match status" value="1"/>
</dbReference>
<evidence type="ECO:0000259" key="13">
    <source>
        <dbReference type="PROSITE" id="PS50113"/>
    </source>
</evidence>
<dbReference type="InterPro" id="IPR005467">
    <property type="entry name" value="His_kinase_dom"/>
</dbReference>
<evidence type="ECO:0000259" key="12">
    <source>
        <dbReference type="PROSITE" id="PS50112"/>
    </source>
</evidence>
<sequence>MPVLRHRSIASQIRLALGLLAVLMTLGSVGMLLLARRAAENASRLYQEHLRPLQQLNTVAEAYSVAMTGSLRAVRSGALAPAEGLRDLHRDMHRAEAAWRDYRVDHGPSPEVLHVESHLEHLRALSRQLEVLLPRGMSAELGTFGDRDWLPEVIALSRGLGELRDEQDRTARSLLANLQAQSRHTTWIGLALMAAALLLALGLSQAFARHLQRGVGDLVARLRQVADGNLEPAPEREGEDELAVADRELNRTVARLDRLMETLREQQALERAILDGAQAAIIGLDLDGKVNRFNHAAELMLGYRAEEVLGKATPLLWRLPEELARLAEELSARMRRPLQSGVEALQAAAHIPGFSTECHYRHRDGHLVPVLLVISRILNPEGRLLGTMGVAMDLTEIKRLQAELRDSEARAQAASRAKSAFLASMSHELRTPLTAILGYTRLMAREPARSEDDRIRLTHVVRAGEHLLSLINDVLSLSKIEAGRMEVKPVRFEPAALFRDLESLLRATAQGKGLRLEVDAGGFPDRVEGDLPKLRQVLLNLLGNALKFTEAGHVRLVAHWQEGRATFAVEDTGPGIAPEDQARLFQAFSQTELGASAGGTGLGLHISQVLVGLLGGRMALDSAPGRGSRFSFALPLPEAEGPLLRHPERAVGHLAAGQGEPHLLVVDDRPENRDTLCGLLRLVGFRCSEAVDGADGLARWERDRPDLVLMDLRMPVMDGFAAIEALRRQEAERAWSRTPVVAISASVYDVDPRDLAARGFDGFLTKPIDEGSLFQTLATLLGLAFAEAPPPEAAAPAGLDGAADLDPSWRARFRSQITVGDLEAAERLLDELPDTPLKAELRQHLRAYHLKELLYHIP</sequence>
<dbReference type="CDD" id="cd17546">
    <property type="entry name" value="REC_hyHK_CKI1_RcsC-like"/>
    <property type="match status" value="1"/>
</dbReference>
<dbReference type="SMART" id="SM00448">
    <property type="entry name" value="REC"/>
    <property type="match status" value="1"/>
</dbReference>
<evidence type="ECO:0000256" key="2">
    <source>
        <dbReference type="ARBA" id="ARBA00004370"/>
    </source>
</evidence>
<feature type="modified residue" description="4-aspartylphosphate" evidence="7">
    <location>
        <position position="711"/>
    </location>
</feature>
<feature type="transmembrane region" description="Helical" evidence="9">
    <location>
        <begin position="187"/>
        <end position="208"/>
    </location>
</feature>
<evidence type="ECO:0000256" key="9">
    <source>
        <dbReference type="SAM" id="Phobius"/>
    </source>
</evidence>
<comment type="caution">
    <text evidence="15">The sequence shown here is derived from an EMBL/GenBank/DDBJ whole genome shotgun (WGS) entry which is preliminary data.</text>
</comment>
<evidence type="ECO:0000256" key="6">
    <source>
        <dbReference type="ARBA" id="ARBA00022777"/>
    </source>
</evidence>
<dbReference type="PROSITE" id="PS50885">
    <property type="entry name" value="HAMP"/>
    <property type="match status" value="1"/>
</dbReference>
<feature type="domain" description="Histidine kinase" evidence="10">
    <location>
        <begin position="424"/>
        <end position="638"/>
    </location>
</feature>
<dbReference type="Gene3D" id="3.30.450.20">
    <property type="entry name" value="PAS domain"/>
    <property type="match status" value="1"/>
</dbReference>
<keyword evidence="5" id="KW-0808">Transferase</keyword>
<dbReference type="PROSITE" id="PS50112">
    <property type="entry name" value="PAS"/>
    <property type="match status" value="1"/>
</dbReference>
<evidence type="ECO:0000256" key="3">
    <source>
        <dbReference type="ARBA" id="ARBA00012438"/>
    </source>
</evidence>
<evidence type="ECO:0000313" key="15">
    <source>
        <dbReference type="EMBL" id="GLH69956.1"/>
    </source>
</evidence>
<dbReference type="PANTHER" id="PTHR43047">
    <property type="entry name" value="TWO-COMPONENT HISTIDINE PROTEIN KINASE"/>
    <property type="match status" value="1"/>
</dbReference>
<keyword evidence="9" id="KW-0472">Membrane</keyword>
<feature type="coiled-coil region" evidence="8">
    <location>
        <begin position="390"/>
        <end position="417"/>
    </location>
</feature>
<dbReference type="InterPro" id="IPR035965">
    <property type="entry name" value="PAS-like_dom_sf"/>
</dbReference>
<evidence type="ECO:0000256" key="7">
    <source>
        <dbReference type="PROSITE-ProRule" id="PRU00169"/>
    </source>
</evidence>
<dbReference type="CDD" id="cd00082">
    <property type="entry name" value="HisKA"/>
    <property type="match status" value="1"/>
</dbReference>
<evidence type="ECO:0000313" key="16">
    <source>
        <dbReference type="Proteomes" id="UP001165089"/>
    </source>
</evidence>
<keyword evidence="16" id="KW-1185">Reference proteome</keyword>
<dbReference type="InterPro" id="IPR036097">
    <property type="entry name" value="HisK_dim/P_sf"/>
</dbReference>
<reference evidence="15 16" key="1">
    <citation type="journal article" date="2023" name="Antonie Van Leeuwenhoek">
        <title>Mesoterricola silvestris gen. nov., sp. nov., Mesoterricola sediminis sp. nov., Geothrix oryzae sp. nov., Geothrix edaphica sp. nov., Geothrix rubra sp. nov., and Geothrix limicola sp. nov., six novel members of Acidobacteriota isolated from soils.</title>
        <authorList>
            <person name="Itoh H."/>
            <person name="Sugisawa Y."/>
            <person name="Mise K."/>
            <person name="Xu Z."/>
            <person name="Kuniyasu M."/>
            <person name="Ushijima N."/>
            <person name="Kawano K."/>
            <person name="Kobayashi E."/>
            <person name="Shiratori Y."/>
            <person name="Masuda Y."/>
            <person name="Senoo K."/>
        </authorList>
    </citation>
    <scope>NUCLEOTIDE SEQUENCE [LARGE SCALE GENOMIC DNA]</scope>
    <source>
        <strain evidence="15 16">Red803</strain>
    </source>
</reference>
<dbReference type="InterPro" id="IPR003594">
    <property type="entry name" value="HATPase_dom"/>
</dbReference>
<dbReference type="CDD" id="cd00130">
    <property type="entry name" value="PAS"/>
    <property type="match status" value="1"/>
</dbReference>
<dbReference type="Pfam" id="PF02518">
    <property type="entry name" value="HATPase_c"/>
    <property type="match status" value="1"/>
</dbReference>
<dbReference type="InterPro" id="IPR000700">
    <property type="entry name" value="PAS-assoc_C"/>
</dbReference>
<feature type="domain" description="Response regulatory" evidence="11">
    <location>
        <begin position="662"/>
        <end position="781"/>
    </location>
</feature>
<dbReference type="InterPro" id="IPR003660">
    <property type="entry name" value="HAMP_dom"/>
</dbReference>
<dbReference type="InterPro" id="IPR011006">
    <property type="entry name" value="CheY-like_superfamily"/>
</dbReference>
<dbReference type="SUPFAM" id="SSF55785">
    <property type="entry name" value="PYP-like sensor domain (PAS domain)"/>
    <property type="match status" value="1"/>
</dbReference>
<dbReference type="Pfam" id="PF00072">
    <property type="entry name" value="Response_reg"/>
    <property type="match status" value="1"/>
</dbReference>
<keyword evidence="8" id="KW-0175">Coiled coil</keyword>
<comment type="catalytic activity">
    <reaction evidence="1">
        <text>ATP + protein L-histidine = ADP + protein N-phospho-L-histidine.</text>
        <dbReference type="EC" id="2.7.13.3"/>
    </reaction>
</comment>
<dbReference type="Pfam" id="PF00989">
    <property type="entry name" value="PAS"/>
    <property type="match status" value="1"/>
</dbReference>
<organism evidence="15 16">
    <name type="scientific">Geothrix rubra</name>
    <dbReference type="NCBI Taxonomy" id="2927977"/>
    <lineage>
        <taxon>Bacteria</taxon>
        <taxon>Pseudomonadati</taxon>
        <taxon>Acidobacteriota</taxon>
        <taxon>Holophagae</taxon>
        <taxon>Holophagales</taxon>
        <taxon>Holophagaceae</taxon>
        <taxon>Geothrix</taxon>
    </lineage>
</organism>
<dbReference type="PROSITE" id="PS50109">
    <property type="entry name" value="HIS_KIN"/>
    <property type="match status" value="1"/>
</dbReference>
<keyword evidence="9" id="KW-1133">Transmembrane helix</keyword>
<dbReference type="SMART" id="SM00388">
    <property type="entry name" value="HisKA"/>
    <property type="match status" value="1"/>
</dbReference>
<dbReference type="InterPro" id="IPR001789">
    <property type="entry name" value="Sig_transdc_resp-reg_receiver"/>
</dbReference>
<dbReference type="EC" id="2.7.13.3" evidence="3"/>
<dbReference type="SMART" id="SM00091">
    <property type="entry name" value="PAS"/>
    <property type="match status" value="1"/>
</dbReference>
<dbReference type="SUPFAM" id="SSF52172">
    <property type="entry name" value="CheY-like"/>
    <property type="match status" value="1"/>
</dbReference>